<name>A0A484NC75_9ASTE</name>
<accession>A0A484NC75</accession>
<feature type="domain" description="Reverse transcriptase Ty1/copia-type" evidence="1">
    <location>
        <begin position="268"/>
        <end position="330"/>
    </location>
</feature>
<sequence length="414" mass="46200">MAKNSEVTSQNNSSEPPHLAFTTISNVKLHVPVSLSLSQPNYKKWSRLFLLLVRRFNLKGYIDGFVVLLSDDDDEWFKLDALLQGWILSTITDEVSDLVISSVSTASALWKVIHDLFHDNKHARAMQLKHEFRTTYPNTNSSFKCFVVSLPISRHKHHSCNFRIPCPRFCRFDPPSCCSIDNGRVPPTRGPRRFSRPEPAATPTAALPAAMADIMAAQALGKATPGNMEAMNEDKAVAVELGAEVADVKTAHDRGNPTTATMPATHRLLQSLIQKLKAEFAMTDMGDLHFFLGINVHRTAQSLFLHQTQFTHDIPERAGMVSCRPISTPVDTKDKLSSSSGTALPDPSLYRSIVGALQYLTFTRPDITYAVQQLCLHLHAPRDSHLTAMKRVLCYLSGTATHFLLKRKRREVDD</sequence>
<gene>
    <name evidence="2" type="ORF">CCAM_LOCUS40446</name>
</gene>
<keyword evidence="3" id="KW-1185">Reference proteome</keyword>
<evidence type="ECO:0000313" key="3">
    <source>
        <dbReference type="Proteomes" id="UP000595140"/>
    </source>
</evidence>
<proteinExistence type="predicted"/>
<organism evidence="2 3">
    <name type="scientific">Cuscuta campestris</name>
    <dbReference type="NCBI Taxonomy" id="132261"/>
    <lineage>
        <taxon>Eukaryota</taxon>
        <taxon>Viridiplantae</taxon>
        <taxon>Streptophyta</taxon>
        <taxon>Embryophyta</taxon>
        <taxon>Tracheophyta</taxon>
        <taxon>Spermatophyta</taxon>
        <taxon>Magnoliopsida</taxon>
        <taxon>eudicotyledons</taxon>
        <taxon>Gunneridae</taxon>
        <taxon>Pentapetalae</taxon>
        <taxon>asterids</taxon>
        <taxon>lamiids</taxon>
        <taxon>Solanales</taxon>
        <taxon>Convolvulaceae</taxon>
        <taxon>Cuscuteae</taxon>
        <taxon>Cuscuta</taxon>
        <taxon>Cuscuta subgen. Grammica</taxon>
        <taxon>Cuscuta sect. Cleistogrammica</taxon>
    </lineage>
</organism>
<evidence type="ECO:0000259" key="1">
    <source>
        <dbReference type="Pfam" id="PF07727"/>
    </source>
</evidence>
<dbReference type="EMBL" id="OOIL02006606">
    <property type="protein sequence ID" value="VFQ98670.1"/>
    <property type="molecule type" value="Genomic_DNA"/>
</dbReference>
<dbReference type="PANTHER" id="PTHR47481:SF41">
    <property type="entry name" value="COPIA-LIKE POLYPROTEIN_RETROTRANSPOSON"/>
    <property type="match status" value="1"/>
</dbReference>
<dbReference type="AlphaFoldDB" id="A0A484NC75"/>
<evidence type="ECO:0000313" key="2">
    <source>
        <dbReference type="EMBL" id="VFQ98670.1"/>
    </source>
</evidence>
<protein>
    <recommendedName>
        <fullName evidence="1">Reverse transcriptase Ty1/copia-type domain-containing protein</fullName>
    </recommendedName>
</protein>
<dbReference type="InterPro" id="IPR013103">
    <property type="entry name" value="RVT_2"/>
</dbReference>
<dbReference type="Pfam" id="PF07727">
    <property type="entry name" value="RVT_2"/>
    <property type="match status" value="1"/>
</dbReference>
<dbReference type="OrthoDB" id="1901872at2759"/>
<dbReference type="Proteomes" id="UP000595140">
    <property type="component" value="Unassembled WGS sequence"/>
</dbReference>
<dbReference type="PANTHER" id="PTHR47481">
    <property type="match status" value="1"/>
</dbReference>
<reference evidence="2 3" key="1">
    <citation type="submission" date="2018-04" db="EMBL/GenBank/DDBJ databases">
        <authorList>
            <person name="Vogel A."/>
        </authorList>
    </citation>
    <scope>NUCLEOTIDE SEQUENCE [LARGE SCALE GENOMIC DNA]</scope>
</reference>